<sequence length="373" mass="42607">MRPFHCNRCDQRVFFENVQCERCDARLGYVPELRALVSFDAAENGLWRSLHPDARGELYRPCHNYAVENVCNWMLPADDSSPLCRSCRLTRTIPNLSTPENRYYWYRLEIAKRRLLYTLADLGLDFEARADTPQRGLEFEFLEDPGNGERIITGHMNGRITLNVAEADDAERERMRAAMGEPYRTLLGHFRHESGHYYFDRLIAGTRWLTPFRERFGDERADYQAALDAHYRNGAPADWSQRFISAYATMHAWEDWSETWAHYLLIVDVLDTAASYGLALLPREPREPALTDLTPVAQASFESLMQRWFPLTYALNSLNRSLGMADGYPFTLAPPVVGKLEFVHRVIAAAAMRNTGAHAKTDAETDTGSTAPG</sequence>
<dbReference type="PIRSF" id="PIRSF012641">
    <property type="entry name" value="UCP012641"/>
    <property type="match status" value="1"/>
</dbReference>
<reference evidence="2 3" key="1">
    <citation type="submission" date="2019-03" db="EMBL/GenBank/DDBJ databases">
        <title>Genomic Encyclopedia of Type Strains, Phase III (KMG-III): the genomes of soil and plant-associated and newly described type strains.</title>
        <authorList>
            <person name="Whitman W."/>
        </authorList>
    </citation>
    <scope>NUCLEOTIDE SEQUENCE [LARGE SCALE GENOMIC DNA]</scope>
    <source>
        <strain evidence="2 3">LMG 29544</strain>
    </source>
</reference>
<evidence type="ECO:0000313" key="3">
    <source>
        <dbReference type="Proteomes" id="UP000295509"/>
    </source>
</evidence>
<evidence type="ECO:0000313" key="2">
    <source>
        <dbReference type="EMBL" id="TDY52356.1"/>
    </source>
</evidence>
<keyword evidence="3" id="KW-1185">Reference proteome</keyword>
<dbReference type="InterPro" id="IPR031321">
    <property type="entry name" value="UCP012641"/>
</dbReference>
<dbReference type="Pfam" id="PF15887">
    <property type="entry name" value="Peptidase_Mx"/>
    <property type="match status" value="1"/>
</dbReference>
<dbReference type="Pfam" id="PF10005">
    <property type="entry name" value="Zn_ribbon_DZR_6"/>
    <property type="match status" value="1"/>
</dbReference>
<gene>
    <name evidence="2" type="ORF">BX592_105240</name>
</gene>
<accession>A0A4R8LYM0</accession>
<dbReference type="InterPro" id="IPR011201">
    <property type="entry name" value="Zinc-ribbon_6_bact"/>
</dbReference>
<feature type="domain" description="Zinc-ribbon" evidence="1">
    <location>
        <begin position="4"/>
        <end position="97"/>
    </location>
</feature>
<proteinExistence type="predicted"/>
<dbReference type="RefSeq" id="WP_134191276.1">
    <property type="nucleotide sequence ID" value="NZ_JBHLUW010000027.1"/>
</dbReference>
<protein>
    <recommendedName>
        <fullName evidence="1">Zinc-ribbon domain-containing protein</fullName>
    </recommendedName>
</protein>
<dbReference type="Proteomes" id="UP000295509">
    <property type="component" value="Unassembled WGS sequence"/>
</dbReference>
<name>A0A4R8LYM0_9BURK</name>
<dbReference type="OrthoDB" id="256753at2"/>
<organism evidence="2 3">
    <name type="scientific">Paraburkholderia rhizosphaerae</name>
    <dbReference type="NCBI Taxonomy" id="480658"/>
    <lineage>
        <taxon>Bacteria</taxon>
        <taxon>Pseudomonadati</taxon>
        <taxon>Pseudomonadota</taxon>
        <taxon>Betaproteobacteria</taxon>
        <taxon>Burkholderiales</taxon>
        <taxon>Burkholderiaceae</taxon>
        <taxon>Paraburkholderia</taxon>
    </lineage>
</organism>
<dbReference type="EMBL" id="SORE01000005">
    <property type="protein sequence ID" value="TDY52356.1"/>
    <property type="molecule type" value="Genomic_DNA"/>
</dbReference>
<evidence type="ECO:0000259" key="1">
    <source>
        <dbReference type="Pfam" id="PF10005"/>
    </source>
</evidence>
<comment type="caution">
    <text evidence="2">The sequence shown here is derived from an EMBL/GenBank/DDBJ whole genome shotgun (WGS) entry which is preliminary data.</text>
</comment>
<dbReference type="AlphaFoldDB" id="A0A4R8LYM0"/>